<name>A0AAE1K017_9FABA</name>
<dbReference type="EMBL" id="JAWXYG010000010">
    <property type="protein sequence ID" value="KAK4260690.1"/>
    <property type="molecule type" value="Genomic_DNA"/>
</dbReference>
<dbReference type="Proteomes" id="UP001293593">
    <property type="component" value="Unassembled WGS sequence"/>
</dbReference>
<sequence length="76" mass="8118">MSGTTISVDSNDLTAVKLYSLFSSLSQPTTIHLGGCDFLVWESIVLPLIKGIRLEEYISGLVCSPAKVVSSNTSNL</sequence>
<evidence type="ECO:0000313" key="2">
    <source>
        <dbReference type="Proteomes" id="UP001293593"/>
    </source>
</evidence>
<dbReference type="AlphaFoldDB" id="A0AAE1K017"/>
<comment type="caution">
    <text evidence="1">The sequence shown here is derived from an EMBL/GenBank/DDBJ whole genome shotgun (WGS) entry which is preliminary data.</text>
</comment>
<evidence type="ECO:0000313" key="1">
    <source>
        <dbReference type="EMBL" id="KAK4260690.1"/>
    </source>
</evidence>
<gene>
    <name evidence="1" type="ORF">QN277_003773</name>
</gene>
<keyword evidence="2" id="KW-1185">Reference proteome</keyword>
<reference evidence="1" key="1">
    <citation type="submission" date="2023-10" db="EMBL/GenBank/DDBJ databases">
        <title>Chromosome-level genome of the transformable northern wattle, Acacia crassicarpa.</title>
        <authorList>
            <person name="Massaro I."/>
            <person name="Sinha N.R."/>
            <person name="Poethig S."/>
            <person name="Leichty A.R."/>
        </authorList>
    </citation>
    <scope>NUCLEOTIDE SEQUENCE</scope>
    <source>
        <strain evidence="1">Acra3RX</strain>
        <tissue evidence="1">Leaf</tissue>
    </source>
</reference>
<proteinExistence type="predicted"/>
<protein>
    <submittedName>
        <fullName evidence="1">Uncharacterized protein</fullName>
    </submittedName>
</protein>
<accession>A0AAE1K017</accession>
<organism evidence="1 2">
    <name type="scientific">Acacia crassicarpa</name>
    <name type="common">northern wattle</name>
    <dbReference type="NCBI Taxonomy" id="499986"/>
    <lineage>
        <taxon>Eukaryota</taxon>
        <taxon>Viridiplantae</taxon>
        <taxon>Streptophyta</taxon>
        <taxon>Embryophyta</taxon>
        <taxon>Tracheophyta</taxon>
        <taxon>Spermatophyta</taxon>
        <taxon>Magnoliopsida</taxon>
        <taxon>eudicotyledons</taxon>
        <taxon>Gunneridae</taxon>
        <taxon>Pentapetalae</taxon>
        <taxon>rosids</taxon>
        <taxon>fabids</taxon>
        <taxon>Fabales</taxon>
        <taxon>Fabaceae</taxon>
        <taxon>Caesalpinioideae</taxon>
        <taxon>mimosoid clade</taxon>
        <taxon>Acacieae</taxon>
        <taxon>Acacia</taxon>
    </lineage>
</organism>